<dbReference type="VEuPathDB" id="FungiDB:H257_05583"/>
<dbReference type="InterPro" id="IPR022185">
    <property type="entry name" value="DUF3712"/>
</dbReference>
<sequence length="1118" mass="120377">MPKATTDESLEDGHSSSLEPLLSSHHVSGNEDDALKATLPRRRRRLWTWKHTAAFGVGGLAIGLIVLAFSIRPLALRAIEATKMDIQRMQLQYPRDDSVQLTTQLAISSDSPFGVTMHPTKLAIRYANSIVGLFSTPSMDITRGTSVHTIENATLTVTNLTAWALFAAAMVNSTTMTWTLSGEIDISLHLLSIPISNLPLAKSMVLPGMQGLRSLVVDKMDLSKSTPSDVLAAIDTCLLNPSAAALTPVGSLCFHVFYPHPSTHIPTLVGHLTSSSSGTSLPVTRIDPSHPACAAYAARGMNRLALTGRIVSSDPSTTSALISQYLSERPAQVQVTACWPHASSISLYNDALRTLRLNSTLPPNPVPLIQDLTFTSMQLVPVNDTAVQVQTTVVATTQSPLGAHSPLSLSAMAMSVDLFSGNEEKGFGTMTTQLVHVDGDVVGLSNLTLRCTATLILSDNGHPFGQFVHSLVHLREKPMYVRGSFDVVAHGALGNLTLKAVPVHVLSQVGGMDGLSNVTIVGFNLPGPHTAQGQQVEAISDIWNPSVVAMDVGDVRLRLSIQNDSFLGRVSTGIALTPESITRVQLNGQLKPQVDAQGDVGPDVNVFFSRFISNQPSPLSIEIETVRSSIPWLQQGLEHMHLQTTFPGVPVDLVSSVNMPTMHIHFRASSMHMQAAMYAGVSMPPALAHLPINITHLTLSSALMWNDVDRLSQLRIPMQSVTYTAFPVPGQGQVEFESEILLENVDIPAMAQFVRSLMFASGTVPLTIQSHRHGLGQDGVSPVVETPMGRLQLTHLPVHATLQLTGMQGFRLRGVNITAVDIVSGTSDTLVLAMALRMSNPSQVTAELDSLSVQVWLQGTLLGVARMINVTLACCNATSPLAGLFSFRPTNITLGRAFLSQFVSGTTSQEVHIQGTIDSSPNPYLKAALPHLQFNSSVASLAQLFPSMPTLVSLSKMYKPSVWHWFSIATALKVRNPFGHAINVTATNLRLYPCAAQHKEPSGRLVCAKYYTVPLARFHPKEFEPMVIPAKTSPDGCFTCCQGPKCQDSMPLCVGATAGKCMQANVDVSLWSVEMIKTLYATMTTGLLMHVEGTLTAMIDAYPMELAYVQDGLLVEMA</sequence>
<dbReference type="OrthoDB" id="10039566at2759"/>
<feature type="compositionally biased region" description="Low complexity" evidence="1">
    <location>
        <begin position="15"/>
        <end position="27"/>
    </location>
</feature>
<protein>
    <submittedName>
        <fullName evidence="3">Uncharacterized protein</fullName>
    </submittedName>
</protein>
<reference evidence="3" key="1">
    <citation type="submission" date="2013-12" db="EMBL/GenBank/DDBJ databases">
        <title>The Genome Sequence of Aphanomyces astaci APO3.</title>
        <authorList>
            <consortium name="The Broad Institute Genomics Platform"/>
            <person name="Russ C."/>
            <person name="Tyler B."/>
            <person name="van West P."/>
            <person name="Dieguez-Uribeondo J."/>
            <person name="Young S.K."/>
            <person name="Zeng Q."/>
            <person name="Gargeya S."/>
            <person name="Fitzgerald M."/>
            <person name="Abouelleil A."/>
            <person name="Alvarado L."/>
            <person name="Chapman S.B."/>
            <person name="Gainer-Dewar J."/>
            <person name="Goldberg J."/>
            <person name="Griggs A."/>
            <person name="Gujja S."/>
            <person name="Hansen M."/>
            <person name="Howarth C."/>
            <person name="Imamovic A."/>
            <person name="Ireland A."/>
            <person name="Larimer J."/>
            <person name="McCowan C."/>
            <person name="Murphy C."/>
            <person name="Pearson M."/>
            <person name="Poon T.W."/>
            <person name="Priest M."/>
            <person name="Roberts A."/>
            <person name="Saif S."/>
            <person name="Shea T."/>
            <person name="Sykes S."/>
            <person name="Wortman J."/>
            <person name="Nusbaum C."/>
            <person name="Birren B."/>
        </authorList>
    </citation>
    <scope>NUCLEOTIDE SEQUENCE [LARGE SCALE GENOMIC DNA]</scope>
    <source>
        <strain evidence="3">APO3</strain>
    </source>
</reference>
<dbReference type="RefSeq" id="XP_009828804.1">
    <property type="nucleotide sequence ID" value="XM_009830502.1"/>
</dbReference>
<dbReference type="PANTHER" id="PTHR35895">
    <property type="entry name" value="CHROMOSOME 16, WHOLE GENOME SHOTGUN SEQUENCE"/>
    <property type="match status" value="1"/>
</dbReference>
<evidence type="ECO:0000313" key="3">
    <source>
        <dbReference type="EMBL" id="ETV82067.1"/>
    </source>
</evidence>
<dbReference type="GO" id="GO:0016020">
    <property type="term" value="C:membrane"/>
    <property type="evidence" value="ECO:0007669"/>
    <property type="project" value="TreeGrafter"/>
</dbReference>
<dbReference type="PANTHER" id="PTHR35895:SF1">
    <property type="entry name" value="LIPID-BINDING SERUM GLYCOPROTEIN C-TERMINAL DOMAIN-CONTAINING PROTEIN"/>
    <property type="match status" value="1"/>
</dbReference>
<feature type="region of interest" description="Disordered" evidence="1">
    <location>
        <begin position="1"/>
        <end position="35"/>
    </location>
</feature>
<organism evidence="3">
    <name type="scientific">Aphanomyces astaci</name>
    <name type="common">Crayfish plague agent</name>
    <dbReference type="NCBI Taxonomy" id="112090"/>
    <lineage>
        <taxon>Eukaryota</taxon>
        <taxon>Sar</taxon>
        <taxon>Stramenopiles</taxon>
        <taxon>Oomycota</taxon>
        <taxon>Saprolegniomycetes</taxon>
        <taxon>Saprolegniales</taxon>
        <taxon>Verrucalvaceae</taxon>
        <taxon>Aphanomyces</taxon>
    </lineage>
</organism>
<proteinExistence type="predicted"/>
<dbReference type="AlphaFoldDB" id="W4GQV7"/>
<name>W4GQV7_APHAT</name>
<keyword evidence="2" id="KW-0472">Membrane</keyword>
<keyword evidence="2" id="KW-0812">Transmembrane</keyword>
<dbReference type="Pfam" id="PF12505">
    <property type="entry name" value="DUF3712"/>
    <property type="match status" value="3"/>
</dbReference>
<accession>W4GQV7</accession>
<dbReference type="InterPro" id="IPR046368">
    <property type="entry name" value="Tag1"/>
</dbReference>
<evidence type="ECO:0000256" key="1">
    <source>
        <dbReference type="SAM" id="MobiDB-lite"/>
    </source>
</evidence>
<evidence type="ECO:0000256" key="2">
    <source>
        <dbReference type="SAM" id="Phobius"/>
    </source>
</evidence>
<feature type="transmembrane region" description="Helical" evidence="2">
    <location>
        <begin position="52"/>
        <end position="71"/>
    </location>
</feature>
<dbReference type="GeneID" id="20807579"/>
<dbReference type="EMBL" id="KI913123">
    <property type="protein sequence ID" value="ETV82067.1"/>
    <property type="molecule type" value="Genomic_DNA"/>
</dbReference>
<dbReference type="STRING" id="112090.W4GQV7"/>
<keyword evidence="2" id="KW-1133">Transmembrane helix</keyword>
<gene>
    <name evidence="3" type="ORF">H257_05583</name>
</gene>